<dbReference type="InterPro" id="IPR000535">
    <property type="entry name" value="MSP_dom"/>
</dbReference>
<dbReference type="InterPro" id="IPR013783">
    <property type="entry name" value="Ig-like_fold"/>
</dbReference>
<evidence type="ECO:0000313" key="4">
    <source>
        <dbReference type="EMBL" id="KHN74882.1"/>
    </source>
</evidence>
<dbReference type="EMBL" id="UYWY01020210">
    <property type="protein sequence ID" value="VDM40880.1"/>
    <property type="molecule type" value="Genomic_DNA"/>
</dbReference>
<reference evidence="4 6" key="1">
    <citation type="submission" date="2014-11" db="EMBL/GenBank/DDBJ databases">
        <title>Genetic blueprint of the zoonotic pathogen Toxocara canis.</title>
        <authorList>
            <person name="Zhu X.-Q."/>
            <person name="Korhonen P.K."/>
            <person name="Cai H."/>
            <person name="Young N.D."/>
            <person name="Nejsum P."/>
            <person name="von Samson-Himmelstjerna G."/>
            <person name="Boag P.R."/>
            <person name="Tan P."/>
            <person name="Li Q."/>
            <person name="Min J."/>
            <person name="Yang Y."/>
            <person name="Wang X."/>
            <person name="Fang X."/>
            <person name="Hall R.S."/>
            <person name="Hofmann A."/>
            <person name="Sternberg P.W."/>
            <person name="Jex A.R."/>
            <person name="Gasser R.B."/>
        </authorList>
    </citation>
    <scope>NUCLEOTIDE SEQUENCE [LARGE SCALE GENOMIC DNA]</scope>
    <source>
        <strain evidence="4">PN_DK_2014</strain>
    </source>
</reference>
<keyword evidence="1" id="KW-0963">Cytoplasm</keyword>
<accession>A0A0B2V0J4</accession>
<comment type="function">
    <text evidence="1">Central component in molecular interactions underlying sperm crawling. Forms an extensive filament system that extends from sperm villipoda, along the leading edge of the pseudopod.</text>
</comment>
<feature type="compositionally biased region" description="Polar residues" evidence="2">
    <location>
        <begin position="348"/>
        <end position="359"/>
    </location>
</feature>
<dbReference type="OrthoDB" id="10467693at2759"/>
<dbReference type="PROSITE" id="PS50202">
    <property type="entry name" value="MSP"/>
    <property type="match status" value="1"/>
</dbReference>
<feature type="compositionally biased region" description="Low complexity" evidence="2">
    <location>
        <begin position="143"/>
        <end position="163"/>
    </location>
</feature>
<evidence type="ECO:0000313" key="5">
    <source>
        <dbReference type="EMBL" id="VDM40880.1"/>
    </source>
</evidence>
<proteinExistence type="predicted"/>
<evidence type="ECO:0000313" key="6">
    <source>
        <dbReference type="Proteomes" id="UP000031036"/>
    </source>
</evidence>
<dbReference type="InterPro" id="IPR008962">
    <property type="entry name" value="PapD-like_sf"/>
</dbReference>
<dbReference type="SUPFAM" id="SSF49354">
    <property type="entry name" value="PapD-like"/>
    <property type="match status" value="1"/>
</dbReference>
<dbReference type="Proteomes" id="UP000031036">
    <property type="component" value="Unassembled WGS sequence"/>
</dbReference>
<feature type="region of interest" description="Disordered" evidence="2">
    <location>
        <begin position="318"/>
        <end position="413"/>
    </location>
</feature>
<feature type="compositionally biased region" description="Basic and acidic residues" evidence="2">
    <location>
        <begin position="360"/>
        <end position="413"/>
    </location>
</feature>
<feature type="region of interest" description="Disordered" evidence="2">
    <location>
        <begin position="143"/>
        <end position="171"/>
    </location>
</feature>
<reference evidence="5" key="2">
    <citation type="submission" date="2018-11" db="EMBL/GenBank/DDBJ databases">
        <authorList>
            <consortium name="Pathogen Informatics"/>
        </authorList>
    </citation>
    <scope>NUCLEOTIDE SEQUENCE [LARGE SCALE GENOMIC DNA]</scope>
</reference>
<gene>
    <name evidence="4" type="ORF">Tcan_03854</name>
    <name evidence="5" type="ORF">TCNE_LOCUS9559</name>
</gene>
<name>A0A0B2V0J4_TOXCA</name>
<evidence type="ECO:0000256" key="2">
    <source>
        <dbReference type="SAM" id="MobiDB-lite"/>
    </source>
</evidence>
<organism evidence="4 6">
    <name type="scientific">Toxocara canis</name>
    <name type="common">Canine roundworm</name>
    <dbReference type="NCBI Taxonomy" id="6265"/>
    <lineage>
        <taxon>Eukaryota</taxon>
        <taxon>Metazoa</taxon>
        <taxon>Ecdysozoa</taxon>
        <taxon>Nematoda</taxon>
        <taxon>Chromadorea</taxon>
        <taxon>Rhabditida</taxon>
        <taxon>Spirurina</taxon>
        <taxon>Ascaridomorpha</taxon>
        <taxon>Ascaridoidea</taxon>
        <taxon>Toxocaridae</taxon>
        <taxon>Toxocara</taxon>
    </lineage>
</organism>
<keyword evidence="1" id="KW-0206">Cytoskeleton</keyword>
<feature type="domain" description="MSP" evidence="3">
    <location>
        <begin position="15"/>
        <end position="136"/>
    </location>
</feature>
<keyword evidence="6" id="KW-1185">Reference proteome</keyword>
<protein>
    <recommendedName>
        <fullName evidence="1">Major sperm protein</fullName>
    </recommendedName>
</protein>
<evidence type="ECO:0000256" key="1">
    <source>
        <dbReference type="RuleBase" id="RU003425"/>
    </source>
</evidence>
<evidence type="ECO:0000259" key="3">
    <source>
        <dbReference type="PROSITE" id="PS50202"/>
    </source>
</evidence>
<dbReference type="PANTHER" id="PTHR21513:SF19">
    <property type="entry name" value="MAJOR SPERM PROTEIN"/>
    <property type="match status" value="1"/>
</dbReference>
<dbReference type="EMBL" id="JPKZ01002810">
    <property type="protein sequence ID" value="KHN74882.1"/>
    <property type="molecule type" value="Genomic_DNA"/>
</dbReference>
<dbReference type="PANTHER" id="PTHR21513">
    <property type="entry name" value="MAJOR SPERM PROTEIN"/>
    <property type="match status" value="1"/>
</dbReference>
<dbReference type="AlphaFoldDB" id="A0A0B2V0J4"/>
<sequence>MANDEGVDFELDVVSLAAVASNDYVLFRQREGDDSMTSAVLLVGNPTTQHQVCKVKTTCNRMFVIRPAVFDLEAHCELPVKITYVPGNESAGILREKQWFIVHCMASTDRNKTAQECWDENELKSHKIKRLRAKFEIIGEDGSTSTKGSFTSSGLKVTSSDSSSGRESDRQCDSMLRCVPSKSVLFEPVNGRNMKRLFTTMSFVNPTEVRRAVQVFCPLDPKFHRFHVETFTVDPYTQYDLTMCFLPSRSFREQAKTDKPYIAVAHIDAPDLSKTAKQVWDDYNTVPNAQVKIKKIPIEYDESALDALLNEPHIDKRYMITPNDSQASKRSAESSSVSENDQSVASSLDSNQQRTSTIKQNDERSARKRKEEMTGMDAFERSNRDDQHVDQRDDQNSDGYQHSERFDDPAIRR</sequence>
<feature type="compositionally biased region" description="Low complexity" evidence="2">
    <location>
        <begin position="324"/>
        <end position="347"/>
    </location>
</feature>
<dbReference type="Pfam" id="PF00635">
    <property type="entry name" value="Motile_Sperm"/>
    <property type="match status" value="1"/>
</dbReference>
<dbReference type="Gene3D" id="2.60.40.10">
    <property type="entry name" value="Immunoglobulins"/>
    <property type="match status" value="1"/>
</dbReference>